<gene>
    <name evidence="5" type="ORF">ACFSKO_20120</name>
</gene>
<name>A0ABW5BSL3_9PROT</name>
<comment type="caution">
    <text evidence="5">The sequence shown here is derived from an EMBL/GenBank/DDBJ whole genome shotgun (WGS) entry which is preliminary data.</text>
</comment>
<keyword evidence="6" id="KW-1185">Reference proteome</keyword>
<keyword evidence="3" id="KW-0975">Bacterial flagellum</keyword>
<protein>
    <submittedName>
        <fullName evidence="5">Flagellin</fullName>
    </submittedName>
</protein>
<reference evidence="6" key="1">
    <citation type="journal article" date="2019" name="Int. J. Syst. Evol. Microbiol.">
        <title>The Global Catalogue of Microorganisms (GCM) 10K type strain sequencing project: providing services to taxonomists for standard genome sequencing and annotation.</title>
        <authorList>
            <consortium name="The Broad Institute Genomics Platform"/>
            <consortium name="The Broad Institute Genome Sequencing Center for Infectious Disease"/>
            <person name="Wu L."/>
            <person name="Ma J."/>
        </authorList>
    </citation>
    <scope>NUCLEOTIDE SEQUENCE [LARGE SCALE GENOMIC DNA]</scope>
    <source>
        <strain evidence="6">CGMCC 4.7192</strain>
    </source>
</reference>
<evidence type="ECO:0000313" key="6">
    <source>
        <dbReference type="Proteomes" id="UP001597294"/>
    </source>
</evidence>
<keyword evidence="5" id="KW-0966">Cell projection</keyword>
<dbReference type="Pfam" id="PF00700">
    <property type="entry name" value="Flagellin_C"/>
    <property type="match status" value="1"/>
</dbReference>
<evidence type="ECO:0000256" key="2">
    <source>
        <dbReference type="ARBA" id="ARBA00005709"/>
    </source>
</evidence>
<keyword evidence="5" id="KW-0969">Cilium</keyword>
<dbReference type="InterPro" id="IPR046358">
    <property type="entry name" value="Flagellin_C"/>
</dbReference>
<dbReference type="RefSeq" id="WP_380255055.1">
    <property type="nucleotide sequence ID" value="NZ_JBHUII010000013.1"/>
</dbReference>
<dbReference type="EMBL" id="JBHUII010000013">
    <property type="protein sequence ID" value="MFD2207929.1"/>
    <property type="molecule type" value="Genomic_DNA"/>
</dbReference>
<dbReference type="PANTHER" id="PTHR42792:SF1">
    <property type="entry name" value="FLAGELLAR HOOK-ASSOCIATED PROTEIN 3"/>
    <property type="match status" value="1"/>
</dbReference>
<proteinExistence type="inferred from homology"/>
<comment type="subcellular location">
    <subcellularLocation>
        <location evidence="1">Bacterial flagellum</location>
    </subcellularLocation>
</comment>
<organism evidence="5 6">
    <name type="scientific">Kiloniella antarctica</name>
    <dbReference type="NCBI Taxonomy" id="1550907"/>
    <lineage>
        <taxon>Bacteria</taxon>
        <taxon>Pseudomonadati</taxon>
        <taxon>Pseudomonadota</taxon>
        <taxon>Alphaproteobacteria</taxon>
        <taxon>Rhodospirillales</taxon>
        <taxon>Kiloniellaceae</taxon>
        <taxon>Kiloniella</taxon>
    </lineage>
</organism>
<evidence type="ECO:0000259" key="4">
    <source>
        <dbReference type="Pfam" id="PF00700"/>
    </source>
</evidence>
<evidence type="ECO:0000256" key="3">
    <source>
        <dbReference type="ARBA" id="ARBA00023143"/>
    </source>
</evidence>
<dbReference type="InterPro" id="IPR001492">
    <property type="entry name" value="Flagellin"/>
</dbReference>
<accession>A0ABW5BSL3</accession>
<evidence type="ECO:0000313" key="5">
    <source>
        <dbReference type="EMBL" id="MFD2207929.1"/>
    </source>
</evidence>
<comment type="similarity">
    <text evidence="2">Belongs to the bacterial flagellin family.</text>
</comment>
<dbReference type="PANTHER" id="PTHR42792">
    <property type="entry name" value="FLAGELLIN"/>
    <property type="match status" value="1"/>
</dbReference>
<keyword evidence="5" id="KW-0282">Flagellum</keyword>
<feature type="domain" description="Flagellin C-terminal" evidence="4">
    <location>
        <begin position="227"/>
        <end position="305"/>
    </location>
</feature>
<sequence>MIRVSSYAQNQLLQTNMGTTQAKVSDRTVQIASGKVTQQYTNISSQALELASLQRSNVRTEQFEKNIQTTKTRLEIMDSNMSTIASRITNLLSDVANGLNGSNIEEIPFEQFAISFRQELTALMNAQHEGRYLFAGSLTDTPPVDVTDAAYTPQAGLPGTFTADFDYYQGDNVTLSNRIDQDATLSYGITADAPAFEQLLRSLAYVEYAGANDDKTVLQEAYNTLQTSLDGVSDFRSQIGAQLSVLEGSEKKHADFKTYVQNTISGIEDIDVAEATSRLAFDQVQLQASYISLTRINEITLLNYLR</sequence>
<dbReference type="SUPFAM" id="SSF64518">
    <property type="entry name" value="Phase 1 flagellin"/>
    <property type="match status" value="1"/>
</dbReference>
<dbReference type="Gene3D" id="1.20.1330.10">
    <property type="entry name" value="f41 fragment of flagellin, N-terminal domain"/>
    <property type="match status" value="1"/>
</dbReference>
<evidence type="ECO:0000256" key="1">
    <source>
        <dbReference type="ARBA" id="ARBA00004365"/>
    </source>
</evidence>
<dbReference type="Proteomes" id="UP001597294">
    <property type="component" value="Unassembled WGS sequence"/>
</dbReference>